<organism evidence="2 3">
    <name type="scientific">Croceibacterium selenioxidans</name>
    <dbReference type="NCBI Taxonomy" id="2838833"/>
    <lineage>
        <taxon>Bacteria</taxon>
        <taxon>Pseudomonadati</taxon>
        <taxon>Pseudomonadota</taxon>
        <taxon>Alphaproteobacteria</taxon>
        <taxon>Sphingomonadales</taxon>
        <taxon>Erythrobacteraceae</taxon>
        <taxon>Croceibacterium</taxon>
    </lineage>
</organism>
<keyword evidence="1" id="KW-0812">Transmembrane</keyword>
<evidence type="ECO:0000256" key="1">
    <source>
        <dbReference type="SAM" id="Phobius"/>
    </source>
</evidence>
<keyword evidence="1" id="KW-1133">Transmembrane helix</keyword>
<keyword evidence="1" id="KW-0472">Membrane</keyword>
<evidence type="ECO:0000313" key="3">
    <source>
        <dbReference type="Proteomes" id="UP000811255"/>
    </source>
</evidence>
<name>A0ABS5W6A5_9SPHN</name>
<protein>
    <submittedName>
        <fullName evidence="2">Uncharacterized protein</fullName>
    </submittedName>
</protein>
<gene>
    <name evidence="2" type="ORF">KK137_13225</name>
</gene>
<accession>A0ABS5W6A5</accession>
<comment type="caution">
    <text evidence="2">The sequence shown here is derived from an EMBL/GenBank/DDBJ whole genome shotgun (WGS) entry which is preliminary data.</text>
</comment>
<feature type="transmembrane region" description="Helical" evidence="1">
    <location>
        <begin position="67"/>
        <end position="84"/>
    </location>
</feature>
<proteinExistence type="predicted"/>
<dbReference type="Proteomes" id="UP000811255">
    <property type="component" value="Unassembled WGS sequence"/>
</dbReference>
<evidence type="ECO:0000313" key="2">
    <source>
        <dbReference type="EMBL" id="MBT2135293.1"/>
    </source>
</evidence>
<feature type="transmembrane region" description="Helical" evidence="1">
    <location>
        <begin position="42"/>
        <end position="60"/>
    </location>
</feature>
<sequence length="88" mass="9547">MAIFLTFLLGIGNFAVHKAVLESRHPLLEQLPAILRGFGGRASLGVEFVLLLGVLLLAAYGHPGWGWAYLGYSVINGISGWLIISRRT</sequence>
<reference evidence="2 3" key="1">
    <citation type="submission" date="2021-05" db="EMBL/GenBank/DDBJ databases">
        <title>Croceibacterium sp. LX-88 genome sequence.</title>
        <authorList>
            <person name="Luo X."/>
        </authorList>
    </citation>
    <scope>NUCLEOTIDE SEQUENCE [LARGE SCALE GENOMIC DNA]</scope>
    <source>
        <strain evidence="2 3">LX-88</strain>
    </source>
</reference>
<dbReference type="RefSeq" id="WP_214536997.1">
    <property type="nucleotide sequence ID" value="NZ_JAHFVK010000002.1"/>
</dbReference>
<keyword evidence="3" id="KW-1185">Reference proteome</keyword>
<dbReference type="EMBL" id="JAHFVK010000002">
    <property type="protein sequence ID" value="MBT2135293.1"/>
    <property type="molecule type" value="Genomic_DNA"/>
</dbReference>